<evidence type="ECO:0000256" key="2">
    <source>
        <dbReference type="ARBA" id="ARBA00010532"/>
    </source>
</evidence>
<evidence type="ECO:0000256" key="3">
    <source>
        <dbReference type="ARBA" id="ARBA00022692"/>
    </source>
</evidence>
<keyword evidence="4" id="KW-1133">Transmembrane helix</keyword>
<gene>
    <name evidence="7" type="ORF">BLA29_008662</name>
</gene>
<dbReference type="EMBL" id="MUJZ01018291">
    <property type="protein sequence ID" value="OTF80416.1"/>
    <property type="molecule type" value="Genomic_DNA"/>
</dbReference>
<name>A0A1Y3BLF4_EURMA</name>
<evidence type="ECO:0000256" key="4">
    <source>
        <dbReference type="ARBA" id="ARBA00022989"/>
    </source>
</evidence>
<keyword evidence="3" id="KW-0812">Transmembrane</keyword>
<protein>
    <submittedName>
        <fullName evidence="7">Uncharacterized protein</fullName>
    </submittedName>
</protein>
<sequence length="95" mass="11193">MFNIENGPKFLAGIQNVRVKEIGPFCFHVQRQRMIIDWPSDYDRIRFNESFHYEFIPDKSVGPLSMMIQTINHPLLVSDDNFENFKIILTTTKNS</sequence>
<evidence type="ECO:0000256" key="5">
    <source>
        <dbReference type="ARBA" id="ARBA00023136"/>
    </source>
</evidence>
<comment type="caution">
    <text evidence="7">The sequence shown here is derived from an EMBL/GenBank/DDBJ whole genome shotgun (WGS) entry which is preliminary data.</text>
</comment>
<evidence type="ECO:0000313" key="8">
    <source>
        <dbReference type="Proteomes" id="UP000194236"/>
    </source>
</evidence>
<comment type="similarity">
    <text evidence="2">Belongs to the CD36 family.</text>
</comment>
<dbReference type="Proteomes" id="UP000194236">
    <property type="component" value="Unassembled WGS sequence"/>
</dbReference>
<accession>A0A1Y3BLF4</accession>
<reference evidence="7 8" key="1">
    <citation type="submission" date="2017-03" db="EMBL/GenBank/DDBJ databases">
        <title>Genome Survey of Euroglyphus maynei.</title>
        <authorList>
            <person name="Arlian L.G."/>
            <person name="Morgan M.S."/>
            <person name="Rider S.D."/>
        </authorList>
    </citation>
    <scope>NUCLEOTIDE SEQUENCE [LARGE SCALE GENOMIC DNA]</scope>
    <source>
        <strain evidence="7">Arlian Lab</strain>
        <tissue evidence="7">Whole body</tissue>
    </source>
</reference>
<keyword evidence="5" id="KW-0472">Membrane</keyword>
<organism evidence="7 8">
    <name type="scientific">Euroglyphus maynei</name>
    <name type="common">Mayne's house dust mite</name>
    <dbReference type="NCBI Taxonomy" id="6958"/>
    <lineage>
        <taxon>Eukaryota</taxon>
        <taxon>Metazoa</taxon>
        <taxon>Ecdysozoa</taxon>
        <taxon>Arthropoda</taxon>
        <taxon>Chelicerata</taxon>
        <taxon>Arachnida</taxon>
        <taxon>Acari</taxon>
        <taxon>Acariformes</taxon>
        <taxon>Sarcoptiformes</taxon>
        <taxon>Astigmata</taxon>
        <taxon>Psoroptidia</taxon>
        <taxon>Analgoidea</taxon>
        <taxon>Pyroglyphidae</taxon>
        <taxon>Pyroglyphinae</taxon>
        <taxon>Euroglyphus</taxon>
    </lineage>
</organism>
<keyword evidence="8" id="KW-1185">Reference proteome</keyword>
<keyword evidence="6" id="KW-0325">Glycoprotein</keyword>
<dbReference type="GO" id="GO:0016020">
    <property type="term" value="C:membrane"/>
    <property type="evidence" value="ECO:0007669"/>
    <property type="project" value="UniProtKB-SubCell"/>
</dbReference>
<dbReference type="Pfam" id="PF01130">
    <property type="entry name" value="CD36"/>
    <property type="match status" value="1"/>
</dbReference>
<dbReference type="AlphaFoldDB" id="A0A1Y3BLF4"/>
<evidence type="ECO:0000256" key="6">
    <source>
        <dbReference type="ARBA" id="ARBA00023180"/>
    </source>
</evidence>
<evidence type="ECO:0000256" key="1">
    <source>
        <dbReference type="ARBA" id="ARBA00004370"/>
    </source>
</evidence>
<dbReference type="InterPro" id="IPR002159">
    <property type="entry name" value="CD36_fam"/>
</dbReference>
<comment type="subcellular location">
    <subcellularLocation>
        <location evidence="1">Membrane</location>
    </subcellularLocation>
</comment>
<proteinExistence type="inferred from homology"/>
<evidence type="ECO:0000313" key="7">
    <source>
        <dbReference type="EMBL" id="OTF80416.1"/>
    </source>
</evidence>
<dbReference type="OrthoDB" id="514335at2759"/>